<name>T1BPL6_9ZZZZ</name>
<keyword evidence="1" id="KW-0378">Hydrolase</keyword>
<protein>
    <submittedName>
        <fullName evidence="1">ATP-dependent RNA helicase RhlB</fullName>
    </submittedName>
</protein>
<sequence>HRVLELAYEHMNEPEKLAVESDHITADRVRQRVYFPAKEEKIPLLLNLLQQADTSRSIVFVNTKIAAERVTERLQRQGILAGALSGD</sequence>
<keyword evidence="1" id="KW-0067">ATP-binding</keyword>
<proteinExistence type="predicted"/>
<dbReference type="AlphaFoldDB" id="T1BPL6"/>
<keyword evidence="1" id="KW-0547">Nucleotide-binding</keyword>
<accession>T1BPL6</accession>
<reference evidence="1" key="1">
    <citation type="submission" date="2013-08" db="EMBL/GenBank/DDBJ databases">
        <authorList>
            <person name="Mendez C."/>
            <person name="Richter M."/>
            <person name="Ferrer M."/>
            <person name="Sanchez J."/>
        </authorList>
    </citation>
    <scope>NUCLEOTIDE SEQUENCE</scope>
</reference>
<feature type="non-terminal residue" evidence="1">
    <location>
        <position position="1"/>
    </location>
</feature>
<reference evidence="1" key="2">
    <citation type="journal article" date="2014" name="ISME J.">
        <title>Microbial stratification in low pH oxic and suboxic macroscopic growths along an acid mine drainage.</title>
        <authorList>
            <person name="Mendez-Garcia C."/>
            <person name="Mesa V."/>
            <person name="Sprenger R.R."/>
            <person name="Richter M."/>
            <person name="Diez M.S."/>
            <person name="Solano J."/>
            <person name="Bargiela R."/>
            <person name="Golyshina O.V."/>
            <person name="Manteca A."/>
            <person name="Ramos J.L."/>
            <person name="Gallego J.R."/>
            <person name="Llorente I."/>
            <person name="Martins Dos Santos V.A."/>
            <person name="Jensen O.N."/>
            <person name="Pelaez A.I."/>
            <person name="Sanchez J."/>
            <person name="Ferrer M."/>
        </authorList>
    </citation>
    <scope>NUCLEOTIDE SEQUENCE</scope>
</reference>
<dbReference type="GO" id="GO:0004386">
    <property type="term" value="F:helicase activity"/>
    <property type="evidence" value="ECO:0007669"/>
    <property type="project" value="UniProtKB-KW"/>
</dbReference>
<gene>
    <name evidence="1" type="ORF">B1A_05621</name>
</gene>
<dbReference type="SUPFAM" id="SSF52540">
    <property type="entry name" value="P-loop containing nucleoside triphosphate hydrolases"/>
    <property type="match status" value="1"/>
</dbReference>
<keyword evidence="1" id="KW-0347">Helicase</keyword>
<evidence type="ECO:0000313" key="1">
    <source>
        <dbReference type="EMBL" id="EQD71792.1"/>
    </source>
</evidence>
<dbReference type="EMBL" id="AUZX01004102">
    <property type="protein sequence ID" value="EQD71792.1"/>
    <property type="molecule type" value="Genomic_DNA"/>
</dbReference>
<dbReference type="Gene3D" id="3.40.50.300">
    <property type="entry name" value="P-loop containing nucleotide triphosphate hydrolases"/>
    <property type="match status" value="1"/>
</dbReference>
<feature type="non-terminal residue" evidence="1">
    <location>
        <position position="87"/>
    </location>
</feature>
<comment type="caution">
    <text evidence="1">The sequence shown here is derived from an EMBL/GenBank/DDBJ whole genome shotgun (WGS) entry which is preliminary data.</text>
</comment>
<dbReference type="InterPro" id="IPR027417">
    <property type="entry name" value="P-loop_NTPase"/>
</dbReference>
<organism evidence="1">
    <name type="scientific">mine drainage metagenome</name>
    <dbReference type="NCBI Taxonomy" id="410659"/>
    <lineage>
        <taxon>unclassified sequences</taxon>
        <taxon>metagenomes</taxon>
        <taxon>ecological metagenomes</taxon>
    </lineage>
</organism>